<dbReference type="EMBL" id="CAMGYJ010000011">
    <property type="protein sequence ID" value="CAI0626719.1"/>
    <property type="molecule type" value="Genomic_DNA"/>
</dbReference>
<protein>
    <recommendedName>
        <fullName evidence="3">Small-subunit processome Utp12 domain-containing protein</fullName>
    </recommendedName>
</protein>
<feature type="region of interest" description="Disordered" evidence="2">
    <location>
        <begin position="613"/>
        <end position="655"/>
    </location>
</feature>
<reference evidence="4" key="1">
    <citation type="submission" date="2022-08" db="EMBL/GenBank/DDBJ databases">
        <authorList>
            <person name="Gutierrez-Valencia J."/>
        </authorList>
    </citation>
    <scope>NUCLEOTIDE SEQUENCE</scope>
</reference>
<evidence type="ECO:0000256" key="1">
    <source>
        <dbReference type="PROSITE-ProRule" id="PRU00221"/>
    </source>
</evidence>
<gene>
    <name evidence="4" type="ORF">LITE_LOCUS50970</name>
</gene>
<proteinExistence type="predicted"/>
<evidence type="ECO:0000313" key="4">
    <source>
        <dbReference type="EMBL" id="CAI0626719.1"/>
    </source>
</evidence>
<feature type="domain" description="Small-subunit processome Utp12" evidence="3">
    <location>
        <begin position="512"/>
        <end position="604"/>
    </location>
</feature>
<feature type="repeat" description="WD" evidence="1">
    <location>
        <begin position="246"/>
        <end position="287"/>
    </location>
</feature>
<dbReference type="Gene3D" id="2.130.10.10">
    <property type="entry name" value="YVTN repeat-like/Quinoprotein amine dehydrogenase"/>
    <property type="match status" value="1"/>
</dbReference>
<dbReference type="Pfam" id="PF00400">
    <property type="entry name" value="WD40"/>
    <property type="match status" value="3"/>
</dbReference>
<dbReference type="SUPFAM" id="SSF50978">
    <property type="entry name" value="WD40 repeat-like"/>
    <property type="match status" value="1"/>
</dbReference>
<evidence type="ECO:0000256" key="2">
    <source>
        <dbReference type="SAM" id="MobiDB-lite"/>
    </source>
</evidence>
<dbReference type="PROSITE" id="PS50294">
    <property type="entry name" value="WD_REPEATS_REGION"/>
    <property type="match status" value="1"/>
</dbReference>
<dbReference type="Pfam" id="PF04003">
    <property type="entry name" value="Utp12"/>
    <property type="match status" value="1"/>
</dbReference>
<dbReference type="InterPro" id="IPR001680">
    <property type="entry name" value="WD40_rpt"/>
</dbReference>
<organism evidence="4 5">
    <name type="scientific">Linum tenue</name>
    <dbReference type="NCBI Taxonomy" id="586396"/>
    <lineage>
        <taxon>Eukaryota</taxon>
        <taxon>Viridiplantae</taxon>
        <taxon>Streptophyta</taxon>
        <taxon>Embryophyta</taxon>
        <taxon>Tracheophyta</taxon>
        <taxon>Spermatophyta</taxon>
        <taxon>Magnoliopsida</taxon>
        <taxon>eudicotyledons</taxon>
        <taxon>Gunneridae</taxon>
        <taxon>Pentapetalae</taxon>
        <taxon>rosids</taxon>
        <taxon>fabids</taxon>
        <taxon>Malpighiales</taxon>
        <taxon>Linaceae</taxon>
        <taxon>Linum</taxon>
    </lineage>
</organism>
<dbReference type="InterPro" id="IPR036322">
    <property type="entry name" value="WD40_repeat_dom_sf"/>
</dbReference>
<dbReference type="InterPro" id="IPR015943">
    <property type="entry name" value="WD40/YVTN_repeat-like_dom_sf"/>
</dbReference>
<dbReference type="SMART" id="SM00320">
    <property type="entry name" value="WD40"/>
    <property type="match status" value="4"/>
</dbReference>
<keyword evidence="1" id="KW-0853">WD repeat</keyword>
<feature type="compositionally biased region" description="Acidic residues" evidence="2">
    <location>
        <begin position="622"/>
        <end position="655"/>
    </location>
</feature>
<keyword evidence="5" id="KW-1185">Reference proteome</keyword>
<comment type="caution">
    <text evidence="4">The sequence shown here is derived from an EMBL/GenBank/DDBJ whole genome shotgun (WGS) entry which is preliminary data.</text>
</comment>
<sequence length="655" mass="71657">MLAPFLPPSSSDAVSPQSNRLHAVVSFSVSGKRFSPNGGTSVYPKRRKVEQDKMASTNIRDLLTAFSPSLDYFAISSGDGRVKIWDTLKGQVQTEFADIASTDVSLLAKAERGHLSVDYTCMKWLSLDRKKKRKIGSSLLVLGTGSGDVLALDVAAGQPKWIVSDCHPGGATSVSFSTSESSIYTAGADGMICKIDPQTGNVLGKFKASSKAISSMCVSPDGKILATAASQLKTFNCSDHRKIQKFSGHPGAVRCMIFTDDGKYILSASGERYVALWRTGSGKKQSACVFAMEHPAVYLHAKCFEKGEADDNEGLYVLAISETGVCYTWCGQSVEELRTAKPTKVSLSYDDKKHRGALPAMFAAQLQVIPKPTSANVYLAYGLLVKPSFQKVLVEAGNDVELSSFQDGVLFPTRQSIRSKKGMDRVTALDRANVEDSLLPVAKVSDLHVALDSRSQVESLEFKDDMVDVETPTTSMETRLRQLRILPSDGDIVKPVMDSLTSMGIQLEDHFPQKKIRASVLSMEPSNAYKLLETLVSIWKLRSHSGKSVLAWMSWILVVHGQYIVAQEKSEETQFLSSLLKITKSSEAAVQPLLQLSGRLQLVTAQFDKDSLKSNHTALPDDQVEDEDDDEDEDVDERIYGQEDDESDLSSDDDK</sequence>
<evidence type="ECO:0000313" key="5">
    <source>
        <dbReference type="Proteomes" id="UP001154282"/>
    </source>
</evidence>
<feature type="repeat" description="WD" evidence="1">
    <location>
        <begin position="65"/>
        <end position="95"/>
    </location>
</feature>
<dbReference type="PANTHER" id="PTHR45290:SF1">
    <property type="entry name" value="OS03G0300300 PROTEIN"/>
    <property type="match status" value="1"/>
</dbReference>
<dbReference type="InterPro" id="IPR007148">
    <property type="entry name" value="SSU_processome_Utp12"/>
</dbReference>
<dbReference type="PROSITE" id="PS50082">
    <property type="entry name" value="WD_REPEATS_2"/>
    <property type="match status" value="2"/>
</dbReference>
<dbReference type="PANTHER" id="PTHR45290">
    <property type="entry name" value="OS03G0300300 PROTEIN"/>
    <property type="match status" value="1"/>
</dbReference>
<name>A0AAV0S0N7_9ROSI</name>
<evidence type="ECO:0000259" key="3">
    <source>
        <dbReference type="Pfam" id="PF04003"/>
    </source>
</evidence>
<accession>A0AAV0S0N7</accession>
<dbReference type="Proteomes" id="UP001154282">
    <property type="component" value="Unassembled WGS sequence"/>
</dbReference>
<dbReference type="AlphaFoldDB" id="A0AAV0S0N7"/>